<dbReference type="STRING" id="269800.Tfu_2107"/>
<dbReference type="AlphaFoldDB" id="Q47N29"/>
<reference evidence="1" key="1">
    <citation type="submission" date="2005-07" db="EMBL/GenBank/DDBJ databases">
        <title>Complete sequence of Thermobifida fusca YX.</title>
        <authorList>
            <consortium name="US DOE Joint Genome Institute"/>
            <person name="Copeland A."/>
            <person name="Lucas S."/>
            <person name="Lapidus A."/>
            <person name="Barry K."/>
            <person name="Detter J.C."/>
            <person name="Glavina T."/>
            <person name="Hammon N."/>
            <person name="Israni S."/>
            <person name="Pitluck S."/>
            <person name="Di Bartolo G."/>
            <person name="Chain P."/>
            <person name="Schmutz J."/>
            <person name="Larimer F."/>
            <person name="Land M."/>
            <person name="Lykidis A."/>
            <person name="Richardson P."/>
        </authorList>
    </citation>
    <scope>NUCLEOTIDE SEQUENCE</scope>
    <source>
        <strain evidence="1">YX</strain>
    </source>
</reference>
<evidence type="ECO:0008006" key="2">
    <source>
        <dbReference type="Google" id="ProtNLM"/>
    </source>
</evidence>
<protein>
    <recommendedName>
        <fullName evidence="2">DUF885 domain-containing protein</fullName>
    </recommendedName>
</protein>
<dbReference type="InterPro" id="IPR010281">
    <property type="entry name" value="DUF885"/>
</dbReference>
<dbReference type="KEGG" id="tfu:Tfu_2107"/>
<dbReference type="HOGENOM" id="CLU_028527_0_0_11"/>
<dbReference type="EMBL" id="CP000088">
    <property type="protein sequence ID" value="AAZ56140.1"/>
    <property type="molecule type" value="Genomic_DNA"/>
</dbReference>
<dbReference type="eggNOG" id="COG4805">
    <property type="taxonomic scope" value="Bacteria"/>
</dbReference>
<organism evidence="1">
    <name type="scientific">Thermobifida fusca (strain YX)</name>
    <dbReference type="NCBI Taxonomy" id="269800"/>
    <lineage>
        <taxon>Bacteria</taxon>
        <taxon>Bacillati</taxon>
        <taxon>Actinomycetota</taxon>
        <taxon>Actinomycetes</taxon>
        <taxon>Streptosporangiales</taxon>
        <taxon>Nocardiopsidaceae</taxon>
        <taxon>Thermobifida</taxon>
    </lineage>
</organism>
<accession>Q47N29</accession>
<dbReference type="RefSeq" id="WP_011292530.1">
    <property type="nucleotide sequence ID" value="NC_007333.1"/>
</dbReference>
<sequence length="554" mass="60484">MEGMSSPAESSHPDPGVNAMTDRFRATVERILDQLCADRPEWGLQHGDVRYAGQLADQSPEAWEQHAEVLADGLRALDDIDDTLLPVADRVDLEMLRTHLSADLWRTTELRPHTWDPLHTLPDKALTAILHHGPLRAEERLAALTAYCAALPDALHQARLLLDDGPGMPRPHVTAASRRARRAAAMLEGDVELLLAAVPDGRAELSGHRADAHQAFLDYAAWLESRVEDAAADPRLGEPAYAAQLWYTLDSELDPHTLLTRAESDLIATEEELAEVAAAYTGQPRRIGQVREVLDQLAAESACPPDEVRSLCAQALDHLVARTAELDLVTVPASEVRLTAPDPRGPAARPLDGAGRIAVAPPAADGPWGRLAHHRDALRILMAYEAVPGRGVQAAHAARYQGPTRVRSVLRSSPFIEGWAGYITEQLACAGWHGDGGETDQAARLAQLTVRLRTILNAIVDVRFHTGDLDEPAAMALLTQRGHYEEGEAARTWRCAQLTSTRLTAPYVGYRELSDIVRELAADRPHERRRDRHDAVLAHGAPAPRQLRVLLGAG</sequence>
<name>Q47N29_THEFY</name>
<dbReference type="Pfam" id="PF05960">
    <property type="entry name" value="DUF885"/>
    <property type="match status" value="1"/>
</dbReference>
<dbReference type="PANTHER" id="PTHR33361">
    <property type="entry name" value="GLR0591 PROTEIN"/>
    <property type="match status" value="1"/>
</dbReference>
<dbReference type="PANTHER" id="PTHR33361:SF15">
    <property type="entry name" value="DUF885 FAMILY LIPOPROTEIN"/>
    <property type="match status" value="1"/>
</dbReference>
<evidence type="ECO:0000313" key="1">
    <source>
        <dbReference type="EMBL" id="AAZ56140.1"/>
    </source>
</evidence>
<proteinExistence type="predicted"/>
<gene>
    <name evidence="1" type="ordered locus">Tfu_2107</name>
</gene>